<dbReference type="GO" id="GO:0016787">
    <property type="term" value="F:hydrolase activity"/>
    <property type="evidence" value="ECO:0007669"/>
    <property type="project" value="UniProtKB-KW"/>
</dbReference>
<dbReference type="AlphaFoldDB" id="A0A8H9YA53"/>
<sequence>MSEETVNTANTANTAGATGAAGTDAGVTGADAGAAATAGAPGAGAAAGDTGAADTGAGGTAAPARRRRRRDHPVARVIRTVVGIIALILSALLMWLGLSPFIASFPYLGIGSLITPQNVGPLLIVGAVVLVVSVGLVVLGSRRLSLLAAAFSVIAVGAFGGILDQQLDSARKAGADVDTSAAFIPGGLKEGASPDETVQYASDDDGLLDMDIYRPSTGGGSAPVLMYVHGGGWDTMDRTSQARNLRWLADQGFLVVSPDYTLATDDRATWDTAGDQVACAMAWVTANARDRGGDPENFFTYGESAGGALVMTASYDAAAGKLHPRCGGAPAVPRAVYADSPAVDPRVIAESNDPVTGDGARRTVEKYLGGSPDEHPDRADAVTVANHVTDFSQPTYLSYGGDDRLVPTRSYDAYRRRMELANRRVIEIVRPHADHASALTYHGVWNQTLLQTMRTFFAGEGAFGFPGGRPPVGGSVPVPDPARDTRGPVGGVQPENPKTLPGPLGGTPPENPKTLPGPLGGTPPENPRTVPGPLGGNVPASTVTS</sequence>
<evidence type="ECO:0000313" key="5">
    <source>
        <dbReference type="EMBL" id="MBB3116830.1"/>
    </source>
</evidence>
<dbReference type="InterPro" id="IPR029058">
    <property type="entry name" value="AB_hydrolase_fold"/>
</dbReference>
<gene>
    <name evidence="5" type="ORF">FHU32_002081</name>
</gene>
<reference evidence="5" key="1">
    <citation type="submission" date="2020-08" db="EMBL/GenBank/DDBJ databases">
        <title>Sequencing the genomes of 1000 actinobacteria strains.</title>
        <authorList>
            <person name="Klenk H.-P."/>
        </authorList>
    </citation>
    <scope>NUCLEOTIDE SEQUENCE</scope>
    <source>
        <strain evidence="5">DSM 20582</strain>
    </source>
</reference>
<dbReference type="Gene3D" id="3.40.50.1820">
    <property type="entry name" value="alpha/beta hydrolase"/>
    <property type="match status" value="1"/>
</dbReference>
<keyword evidence="3" id="KW-0472">Membrane</keyword>
<feature type="region of interest" description="Disordered" evidence="2">
    <location>
        <begin position="468"/>
        <end position="545"/>
    </location>
</feature>
<evidence type="ECO:0000313" key="6">
    <source>
        <dbReference type="Proteomes" id="UP000612712"/>
    </source>
</evidence>
<dbReference type="InterPro" id="IPR049492">
    <property type="entry name" value="BD-FAE-like_dom"/>
</dbReference>
<keyword evidence="3" id="KW-0812">Transmembrane</keyword>
<feature type="domain" description="BD-FAE-like" evidence="4">
    <location>
        <begin position="210"/>
        <end position="409"/>
    </location>
</feature>
<keyword evidence="3" id="KW-1133">Transmembrane helix</keyword>
<dbReference type="SUPFAM" id="SSF53474">
    <property type="entry name" value="alpha/beta-Hydrolases"/>
    <property type="match status" value="1"/>
</dbReference>
<accession>A0A8H9YA53</accession>
<feature type="region of interest" description="Disordered" evidence="2">
    <location>
        <begin position="1"/>
        <end position="21"/>
    </location>
</feature>
<dbReference type="EMBL" id="JACHWT010000010">
    <property type="protein sequence ID" value="MBB3116830.1"/>
    <property type="molecule type" value="Genomic_DNA"/>
</dbReference>
<dbReference type="PANTHER" id="PTHR48081">
    <property type="entry name" value="AB HYDROLASE SUPERFAMILY PROTEIN C4A8.06C"/>
    <property type="match status" value="1"/>
</dbReference>
<proteinExistence type="predicted"/>
<dbReference type="RefSeq" id="WP_183273750.1">
    <property type="nucleotide sequence ID" value="NZ_CP047187.1"/>
</dbReference>
<evidence type="ECO:0000259" key="4">
    <source>
        <dbReference type="Pfam" id="PF20434"/>
    </source>
</evidence>
<evidence type="ECO:0000256" key="2">
    <source>
        <dbReference type="SAM" id="MobiDB-lite"/>
    </source>
</evidence>
<name>A0A8H9YA53_9CORY</name>
<feature type="compositionally biased region" description="Low complexity" evidence="2">
    <location>
        <begin position="47"/>
        <end position="63"/>
    </location>
</feature>
<evidence type="ECO:0000256" key="1">
    <source>
        <dbReference type="ARBA" id="ARBA00022801"/>
    </source>
</evidence>
<dbReference type="Pfam" id="PF20434">
    <property type="entry name" value="BD-FAE"/>
    <property type="match status" value="1"/>
</dbReference>
<feature type="region of interest" description="Disordered" evidence="2">
    <location>
        <begin position="47"/>
        <end position="69"/>
    </location>
</feature>
<organism evidence="5 6">
    <name type="scientific">Corynebacterium bovis DSM 20582 = CIP 54.80</name>
    <dbReference type="NCBI Taxonomy" id="927655"/>
    <lineage>
        <taxon>Bacteria</taxon>
        <taxon>Bacillati</taxon>
        <taxon>Actinomycetota</taxon>
        <taxon>Actinomycetes</taxon>
        <taxon>Mycobacteriales</taxon>
        <taxon>Corynebacteriaceae</taxon>
        <taxon>Corynebacterium</taxon>
    </lineage>
</organism>
<feature type="transmembrane region" description="Helical" evidence="3">
    <location>
        <begin position="77"/>
        <end position="98"/>
    </location>
</feature>
<comment type="caution">
    <text evidence="5">The sequence shown here is derived from an EMBL/GenBank/DDBJ whole genome shotgun (WGS) entry which is preliminary data.</text>
</comment>
<dbReference type="InterPro" id="IPR050300">
    <property type="entry name" value="GDXG_lipolytic_enzyme"/>
</dbReference>
<keyword evidence="1" id="KW-0378">Hydrolase</keyword>
<feature type="transmembrane region" description="Helical" evidence="3">
    <location>
        <begin position="118"/>
        <end position="139"/>
    </location>
</feature>
<feature type="transmembrane region" description="Helical" evidence="3">
    <location>
        <begin position="146"/>
        <end position="163"/>
    </location>
</feature>
<protein>
    <submittedName>
        <fullName evidence="5">Acetyl esterase/lipase</fullName>
    </submittedName>
</protein>
<evidence type="ECO:0000256" key="3">
    <source>
        <dbReference type="SAM" id="Phobius"/>
    </source>
</evidence>
<dbReference type="Proteomes" id="UP000612712">
    <property type="component" value="Unassembled WGS sequence"/>
</dbReference>